<name>A0A177JWX7_SPHYA</name>
<organism evidence="4 5">
    <name type="scientific">Sphingobium yanoikuyae</name>
    <name type="common">Sphingomonas yanoikuyae</name>
    <dbReference type="NCBI Taxonomy" id="13690"/>
    <lineage>
        <taxon>Bacteria</taxon>
        <taxon>Pseudomonadati</taxon>
        <taxon>Pseudomonadota</taxon>
        <taxon>Alphaproteobacteria</taxon>
        <taxon>Sphingomonadales</taxon>
        <taxon>Sphingomonadaceae</taxon>
        <taxon>Sphingobium</taxon>
    </lineage>
</organism>
<evidence type="ECO:0000313" key="4">
    <source>
        <dbReference type="EMBL" id="OAH45424.1"/>
    </source>
</evidence>
<dbReference type="EMBL" id="LSTR01000025">
    <property type="protein sequence ID" value="OAH45424.1"/>
    <property type="molecule type" value="Genomic_DNA"/>
</dbReference>
<dbReference type="GO" id="GO:0020037">
    <property type="term" value="F:heme binding"/>
    <property type="evidence" value="ECO:0007669"/>
    <property type="project" value="InterPro"/>
</dbReference>
<dbReference type="InterPro" id="IPR010644">
    <property type="entry name" value="ChdC/CLD"/>
</dbReference>
<dbReference type="Pfam" id="PF06778">
    <property type="entry name" value="Chlor_dismutase"/>
    <property type="match status" value="1"/>
</dbReference>
<dbReference type="Gene3D" id="3.30.70.3420">
    <property type="match status" value="1"/>
</dbReference>
<accession>A0A177JWX7</accession>
<evidence type="ECO:0000256" key="2">
    <source>
        <dbReference type="ARBA" id="ARBA00022723"/>
    </source>
</evidence>
<dbReference type="InterPro" id="IPR011008">
    <property type="entry name" value="Dimeric_a/b-barrel"/>
</dbReference>
<gene>
    <name evidence="4" type="ORF">AX777_17605</name>
</gene>
<dbReference type="RefSeq" id="WP_063976303.1">
    <property type="nucleotide sequence ID" value="NZ_LSTR01000025.1"/>
</dbReference>
<evidence type="ECO:0000256" key="1">
    <source>
        <dbReference type="ARBA" id="ARBA00022617"/>
    </source>
</evidence>
<dbReference type="Proteomes" id="UP000077262">
    <property type="component" value="Unassembled WGS sequence"/>
</dbReference>
<reference evidence="4 5" key="1">
    <citation type="submission" date="2016-02" db="EMBL/GenBank/DDBJ databases">
        <authorList>
            <person name="Wen L."/>
            <person name="He K."/>
            <person name="Yang H."/>
        </authorList>
    </citation>
    <scope>NUCLEOTIDE SEQUENCE [LARGE SCALE GENOMIC DNA]</scope>
    <source>
        <strain evidence="4 5">CD09_2</strain>
    </source>
</reference>
<keyword evidence="1" id="KW-0349">Heme</keyword>
<comment type="caution">
    <text evidence="4">The sequence shown here is derived from an EMBL/GenBank/DDBJ whole genome shotgun (WGS) entry which is preliminary data.</text>
</comment>
<keyword evidence="2" id="KW-0479">Metal-binding</keyword>
<protein>
    <submittedName>
        <fullName evidence="4">Chlorite dismutase</fullName>
    </submittedName>
</protein>
<dbReference type="AlphaFoldDB" id="A0A177JWX7"/>
<dbReference type="GO" id="GO:0046872">
    <property type="term" value="F:metal ion binding"/>
    <property type="evidence" value="ECO:0007669"/>
    <property type="project" value="UniProtKB-KW"/>
</dbReference>
<proteinExistence type="predicted"/>
<dbReference type="GO" id="GO:0016491">
    <property type="term" value="F:oxidoreductase activity"/>
    <property type="evidence" value="ECO:0007669"/>
    <property type="project" value="InterPro"/>
</dbReference>
<evidence type="ECO:0000313" key="5">
    <source>
        <dbReference type="Proteomes" id="UP000077262"/>
    </source>
</evidence>
<dbReference type="SUPFAM" id="SSF54909">
    <property type="entry name" value="Dimeric alpha+beta barrel"/>
    <property type="match status" value="1"/>
</dbReference>
<dbReference type="OrthoDB" id="9782564at2"/>
<evidence type="ECO:0000256" key="3">
    <source>
        <dbReference type="ARBA" id="ARBA00023004"/>
    </source>
</evidence>
<keyword evidence="3" id="KW-0408">Iron</keyword>
<sequence length="185" mass="20953">MPRRGLVLSSFAAGNSGPWRIESISAVVGDGLPEATHLNIREEDTAIADDASWVLRGVTSNGRYVRRAEQQRLVERQEGLGRTRATRAALIPIRKTPAWWDLAQDERRAIFEERSSHIAIGMDYLPAIARRLFHCRDLGGPFDFLTWFEYAPEDSASFENLVARLRGTAEWAFVDREVDIRLSRA</sequence>